<proteinExistence type="predicted"/>
<feature type="region of interest" description="Disordered" evidence="1">
    <location>
        <begin position="1"/>
        <end position="38"/>
    </location>
</feature>
<comment type="caution">
    <text evidence="2">The sequence shown here is derived from an EMBL/GenBank/DDBJ whole genome shotgun (WGS) entry which is preliminary data.</text>
</comment>
<protein>
    <submittedName>
        <fullName evidence="2">Uncharacterized protein</fullName>
    </submittedName>
</protein>
<organism evidence="2 3">
    <name type="scientific">Fusarium zealandicum</name>
    <dbReference type="NCBI Taxonomy" id="1053134"/>
    <lineage>
        <taxon>Eukaryota</taxon>
        <taxon>Fungi</taxon>
        <taxon>Dikarya</taxon>
        <taxon>Ascomycota</taxon>
        <taxon>Pezizomycotina</taxon>
        <taxon>Sordariomycetes</taxon>
        <taxon>Hypocreomycetidae</taxon>
        <taxon>Hypocreales</taxon>
        <taxon>Nectriaceae</taxon>
        <taxon>Fusarium</taxon>
        <taxon>Fusarium staphyleae species complex</taxon>
    </lineage>
</organism>
<gene>
    <name evidence="2" type="ORF">FZEAL_4613</name>
</gene>
<evidence type="ECO:0000256" key="1">
    <source>
        <dbReference type="SAM" id="MobiDB-lite"/>
    </source>
</evidence>
<dbReference type="OrthoDB" id="5132974at2759"/>
<reference evidence="2" key="1">
    <citation type="journal article" date="2020" name="BMC Genomics">
        <title>Correction to: Identification and distribution of gene clusters required for synthesis of sphingolipid metabolism inhibitors in diverse species of the filamentous fungus Fusarium.</title>
        <authorList>
            <person name="Kim H.S."/>
            <person name="Lohmar J.M."/>
            <person name="Busman M."/>
            <person name="Brown D.W."/>
            <person name="Naumann T.A."/>
            <person name="Divon H.H."/>
            <person name="Lysoe E."/>
            <person name="Uhlig S."/>
            <person name="Proctor R.H."/>
        </authorList>
    </citation>
    <scope>NUCLEOTIDE SEQUENCE</scope>
    <source>
        <strain evidence="2">NRRL 22465</strain>
    </source>
</reference>
<reference evidence="2" key="2">
    <citation type="submission" date="2020-05" db="EMBL/GenBank/DDBJ databases">
        <authorList>
            <person name="Kim H.-S."/>
            <person name="Proctor R.H."/>
            <person name="Brown D.W."/>
        </authorList>
    </citation>
    <scope>NUCLEOTIDE SEQUENCE</scope>
    <source>
        <strain evidence="2">NRRL 22465</strain>
    </source>
</reference>
<keyword evidence="3" id="KW-1185">Reference proteome</keyword>
<sequence>MLPHQKKAIDAGRTPLPEAAGARPWIDAGAAPPPPAANTRLNSRKAWRVAARWDEHVARVMGDEFTGKWKSLQEMVDDEDYHCSKAMVTSRPWTDEERERIPRLKVWGLVNDDIAMILRRTLSSILSQVKKHGELIKTARADEEERLGYDIE</sequence>
<dbReference type="AlphaFoldDB" id="A0A8H4UM51"/>
<evidence type="ECO:0000313" key="3">
    <source>
        <dbReference type="Proteomes" id="UP000635477"/>
    </source>
</evidence>
<dbReference type="Proteomes" id="UP000635477">
    <property type="component" value="Unassembled WGS sequence"/>
</dbReference>
<accession>A0A8H4UM51</accession>
<evidence type="ECO:0000313" key="2">
    <source>
        <dbReference type="EMBL" id="KAF4979123.1"/>
    </source>
</evidence>
<name>A0A8H4UM51_9HYPO</name>
<dbReference type="EMBL" id="JABEYC010000317">
    <property type="protein sequence ID" value="KAF4979123.1"/>
    <property type="molecule type" value="Genomic_DNA"/>
</dbReference>